<dbReference type="HOGENOM" id="CLU_1025982_0_0_10"/>
<protein>
    <recommendedName>
        <fullName evidence="1">UspA domain-containing protein</fullName>
    </recommendedName>
</protein>
<proteinExistence type="predicted"/>
<dbReference type="KEGG" id="mrs:Murru_3187"/>
<reference evidence="2 3" key="2">
    <citation type="journal article" date="2012" name="Stand. Genomic Sci.">
        <title>Complete genome sequence of the facultatively anaerobic, appendaged bacterium Muricauda ruestringensis type strain (B1(T)).</title>
        <authorList>
            <person name="Huntemann M."/>
            <person name="Teshima H."/>
            <person name="Lapidus A."/>
            <person name="Nolan M."/>
            <person name="Lucas S."/>
            <person name="Hammon N."/>
            <person name="Deshpande S."/>
            <person name="Cheng J.F."/>
            <person name="Tapia R."/>
            <person name="Goodwin L.A."/>
            <person name="Pitluck S."/>
            <person name="Liolios K."/>
            <person name="Pagani I."/>
            <person name="Ivanova N."/>
            <person name="Mavromatis K."/>
            <person name="Mikhailova N."/>
            <person name="Pati A."/>
            <person name="Chen A."/>
            <person name="Palaniappan K."/>
            <person name="Land M."/>
            <person name="Hauser L."/>
            <person name="Pan C."/>
            <person name="Brambilla E.M."/>
            <person name="Rohde M."/>
            <person name="Spring S."/>
            <person name="Goker M."/>
            <person name="Detter J.C."/>
            <person name="Bristow J."/>
            <person name="Eisen J.A."/>
            <person name="Markowitz V."/>
            <person name="Hugenholtz P."/>
            <person name="Kyrpides N.C."/>
            <person name="Klenk H.P."/>
            <person name="Woyke T."/>
        </authorList>
    </citation>
    <scope>NUCLEOTIDE SEQUENCE [LARGE SCALE GENOMIC DNA]</scope>
    <source>
        <strain evidence="3">DSM 13258 / LMG 19739 / B1</strain>
    </source>
</reference>
<accession>G2PLT8</accession>
<dbReference type="STRING" id="886377.Murru_3187"/>
<organism evidence="2 3">
    <name type="scientific">Allomuricauda ruestringensis (strain DSM 13258 / CIP 107369 / LMG 19739 / B1)</name>
    <name type="common">Muricauda ruestringensis</name>
    <dbReference type="NCBI Taxonomy" id="886377"/>
    <lineage>
        <taxon>Bacteria</taxon>
        <taxon>Pseudomonadati</taxon>
        <taxon>Bacteroidota</taxon>
        <taxon>Flavobacteriia</taxon>
        <taxon>Flavobacteriales</taxon>
        <taxon>Flavobacteriaceae</taxon>
        <taxon>Flagellimonas</taxon>
    </lineage>
</organism>
<dbReference type="Gene3D" id="3.40.50.12370">
    <property type="match status" value="1"/>
</dbReference>
<evidence type="ECO:0000259" key="1">
    <source>
        <dbReference type="Pfam" id="PF00582"/>
    </source>
</evidence>
<reference evidence="3" key="1">
    <citation type="submission" date="2011-08" db="EMBL/GenBank/DDBJ databases">
        <title>The complete genome of Muricauda ruestringensis DSM 13258.</title>
        <authorList>
            <person name="Lucas S."/>
            <person name="Han J."/>
            <person name="Lapidus A."/>
            <person name="Bruce D."/>
            <person name="Goodwin L."/>
            <person name="Pitluck S."/>
            <person name="Peters L."/>
            <person name="Kyrpides N."/>
            <person name="Mavromatis K."/>
            <person name="Ivanova N."/>
            <person name="Ovchinnikova G."/>
            <person name="Teshima H."/>
            <person name="Detter J.C."/>
            <person name="Tapia R."/>
            <person name="Han C."/>
            <person name="Land M."/>
            <person name="Hauser L."/>
            <person name="Markowitz V."/>
            <person name="Cheng J.-F."/>
            <person name="Hugenholtz P."/>
            <person name="Woyke T."/>
            <person name="Wu D."/>
            <person name="Spring S."/>
            <person name="Schroeder M."/>
            <person name="Brambilla E."/>
            <person name="Klenk H.-P."/>
            <person name="Eisen J.A."/>
        </authorList>
    </citation>
    <scope>NUCLEOTIDE SEQUENCE [LARGE SCALE GENOMIC DNA]</scope>
    <source>
        <strain evidence="3">DSM 13258 / LMG 19739 / B1</strain>
    </source>
</reference>
<dbReference type="InterPro" id="IPR006016">
    <property type="entry name" value="UspA"/>
</dbReference>
<keyword evidence="3" id="KW-1185">Reference proteome</keyword>
<name>G2PLT8_ALLRU</name>
<evidence type="ECO:0000313" key="3">
    <source>
        <dbReference type="Proteomes" id="UP000008908"/>
    </source>
</evidence>
<evidence type="ECO:0000313" key="2">
    <source>
        <dbReference type="EMBL" id="AEM72207.1"/>
    </source>
</evidence>
<dbReference type="eggNOG" id="COG0589">
    <property type="taxonomic scope" value="Bacteria"/>
</dbReference>
<dbReference type="AlphaFoldDB" id="G2PLT8"/>
<sequence length="284" mass="32331">MNYKGFDTILGETIKIYTSMGVNQKKYRISVLLDMSKNSSFVLNSAVELAKRVQGSIEVFHVKPTTNIIKGDSQLSAIRTLNQDDRSTRAEINELISKISEKENLSISYKLEYGNVKNRVRDYLALQNPDILVLGKRRPRLGMFFESITDFVINQTNNTNVLILGEDDKFHSFEDINLGFFGAELAETDLEVIQDLKRDSEKPVRHFDISNEETSQNRNYPWHKTISYKFSKGANALDGLVSYVARTNTQLLCVPKSGKNFMFTPSPIKSVIRKTKVPLMVFAK</sequence>
<gene>
    <name evidence="2" type="ordered locus">Murru_3187</name>
</gene>
<dbReference type="Pfam" id="PF00582">
    <property type="entry name" value="Usp"/>
    <property type="match status" value="1"/>
</dbReference>
<dbReference type="SUPFAM" id="SSF52402">
    <property type="entry name" value="Adenine nucleotide alpha hydrolases-like"/>
    <property type="match status" value="1"/>
</dbReference>
<dbReference type="EMBL" id="CP002999">
    <property type="protein sequence ID" value="AEM72207.1"/>
    <property type="molecule type" value="Genomic_DNA"/>
</dbReference>
<dbReference type="CDD" id="cd00293">
    <property type="entry name" value="USP-like"/>
    <property type="match status" value="1"/>
</dbReference>
<feature type="domain" description="UspA" evidence="1">
    <location>
        <begin position="28"/>
        <end position="157"/>
    </location>
</feature>
<dbReference type="Proteomes" id="UP000008908">
    <property type="component" value="Chromosome"/>
</dbReference>